<feature type="domain" description="TF-B3" evidence="7">
    <location>
        <begin position="19"/>
        <end position="114"/>
    </location>
</feature>
<keyword evidence="4" id="KW-0804">Transcription</keyword>
<dbReference type="AlphaFoldDB" id="R0FG33"/>
<dbReference type="Gene3D" id="2.40.330.10">
    <property type="entry name" value="DNA-binding pseudobarrel domain"/>
    <property type="match status" value="2"/>
</dbReference>
<dbReference type="GO" id="GO:0003677">
    <property type="term" value="F:DNA binding"/>
    <property type="evidence" value="ECO:0007669"/>
    <property type="project" value="UniProtKB-KW"/>
</dbReference>
<dbReference type="InterPro" id="IPR015300">
    <property type="entry name" value="DNA-bd_pseudobarrel_sf"/>
</dbReference>
<accession>R0FG33</accession>
<evidence type="ECO:0000256" key="1">
    <source>
        <dbReference type="ARBA" id="ARBA00004123"/>
    </source>
</evidence>
<dbReference type="SMART" id="SM01019">
    <property type="entry name" value="B3"/>
    <property type="match status" value="2"/>
</dbReference>
<sequence>MACNPEFLKCYEERKQESFFKVVNSVAISSENMRAIPHDFARKFSDNELLGKMKIRVHWGSSWEVKISKNPRFYFMEKSGWEKFVTDNALGRNEFLTFTHKGKMHFSVNIMKQIGKEMLQPPQTRAFFASSSRFKTEQGVKTEEEVVSSDLNSRGPRTAPESNGEGMCRRKLNFEKKKAEESQNSKRTERVVGIQRDFAGTSSSSVAGFSIVITKSYLTSLALPVSVVNFMPRVKSVVKIHHPNGKKLWKVVFLVTRRGRLFSGGWRSLCMDYPVALGDTCKFTLINPHELLLVVTKP</sequence>
<dbReference type="KEGG" id="crb:17884324"/>
<protein>
    <recommendedName>
        <fullName evidence="7">TF-B3 domain-containing protein</fullName>
    </recommendedName>
</protein>
<name>R0FG33_9BRAS</name>
<dbReference type="CDD" id="cd10017">
    <property type="entry name" value="B3_DNA"/>
    <property type="match status" value="2"/>
</dbReference>
<evidence type="ECO:0000259" key="7">
    <source>
        <dbReference type="PROSITE" id="PS50863"/>
    </source>
</evidence>
<evidence type="ECO:0000256" key="2">
    <source>
        <dbReference type="ARBA" id="ARBA00023015"/>
    </source>
</evidence>
<dbReference type="SUPFAM" id="SSF101936">
    <property type="entry name" value="DNA-binding pseudobarrel domain"/>
    <property type="match status" value="2"/>
</dbReference>
<dbReference type="GO" id="GO:0005634">
    <property type="term" value="C:nucleus"/>
    <property type="evidence" value="ECO:0007669"/>
    <property type="project" value="UniProtKB-SubCell"/>
</dbReference>
<dbReference type="OrthoDB" id="1040181at2759"/>
<proteinExistence type="predicted"/>
<evidence type="ECO:0000256" key="4">
    <source>
        <dbReference type="ARBA" id="ARBA00023163"/>
    </source>
</evidence>
<feature type="region of interest" description="Disordered" evidence="6">
    <location>
        <begin position="145"/>
        <end position="168"/>
    </location>
</feature>
<dbReference type="InterPro" id="IPR003340">
    <property type="entry name" value="B3_DNA-bd"/>
</dbReference>
<dbReference type="STRING" id="81985.R0FG33"/>
<keyword evidence="3" id="KW-0238">DNA-binding</keyword>
<dbReference type="InterPro" id="IPR050655">
    <property type="entry name" value="Plant_B3_domain"/>
</dbReference>
<evidence type="ECO:0000256" key="6">
    <source>
        <dbReference type="SAM" id="MobiDB-lite"/>
    </source>
</evidence>
<feature type="domain" description="TF-B3" evidence="7">
    <location>
        <begin position="206"/>
        <end position="298"/>
    </location>
</feature>
<evidence type="ECO:0000313" key="9">
    <source>
        <dbReference type="Proteomes" id="UP000029121"/>
    </source>
</evidence>
<evidence type="ECO:0000256" key="3">
    <source>
        <dbReference type="ARBA" id="ARBA00023125"/>
    </source>
</evidence>
<gene>
    <name evidence="8" type="ORF">CARUB_v10001579mg</name>
</gene>
<dbReference type="PANTHER" id="PTHR31920:SF122">
    <property type="entry name" value="B3 DOMAIN-CONTAINING PROTEIN REM23"/>
    <property type="match status" value="1"/>
</dbReference>
<keyword evidence="5" id="KW-0539">Nucleus</keyword>
<dbReference type="PANTHER" id="PTHR31920">
    <property type="entry name" value="B3 DOMAIN-CONTAINING"/>
    <property type="match status" value="1"/>
</dbReference>
<dbReference type="Pfam" id="PF02362">
    <property type="entry name" value="B3"/>
    <property type="match status" value="1"/>
</dbReference>
<keyword evidence="2" id="KW-0805">Transcription regulation</keyword>
<evidence type="ECO:0000256" key="5">
    <source>
        <dbReference type="ARBA" id="ARBA00023242"/>
    </source>
</evidence>
<organism evidence="8 9">
    <name type="scientific">Capsella rubella</name>
    <dbReference type="NCBI Taxonomy" id="81985"/>
    <lineage>
        <taxon>Eukaryota</taxon>
        <taxon>Viridiplantae</taxon>
        <taxon>Streptophyta</taxon>
        <taxon>Embryophyta</taxon>
        <taxon>Tracheophyta</taxon>
        <taxon>Spermatophyta</taxon>
        <taxon>Magnoliopsida</taxon>
        <taxon>eudicotyledons</taxon>
        <taxon>Gunneridae</taxon>
        <taxon>Pentapetalae</taxon>
        <taxon>rosids</taxon>
        <taxon>malvids</taxon>
        <taxon>Brassicales</taxon>
        <taxon>Brassicaceae</taxon>
        <taxon>Camelineae</taxon>
        <taxon>Capsella</taxon>
    </lineage>
</organism>
<evidence type="ECO:0000313" key="8">
    <source>
        <dbReference type="EMBL" id="EOA21232.1"/>
    </source>
</evidence>
<comment type="subcellular location">
    <subcellularLocation>
        <location evidence="1">Nucleus</location>
    </subcellularLocation>
</comment>
<dbReference type="Proteomes" id="UP000029121">
    <property type="component" value="Unassembled WGS sequence"/>
</dbReference>
<keyword evidence="9" id="KW-1185">Reference proteome</keyword>
<dbReference type="PROSITE" id="PS50863">
    <property type="entry name" value="B3"/>
    <property type="match status" value="2"/>
</dbReference>
<reference evidence="9" key="1">
    <citation type="journal article" date="2013" name="Nat. Genet.">
        <title>The Capsella rubella genome and the genomic consequences of rapid mating system evolution.</title>
        <authorList>
            <person name="Slotte T."/>
            <person name="Hazzouri K.M."/>
            <person name="Agren J.A."/>
            <person name="Koenig D."/>
            <person name="Maumus F."/>
            <person name="Guo Y.L."/>
            <person name="Steige K."/>
            <person name="Platts A.E."/>
            <person name="Escobar J.S."/>
            <person name="Newman L.K."/>
            <person name="Wang W."/>
            <person name="Mandakova T."/>
            <person name="Vello E."/>
            <person name="Smith L.M."/>
            <person name="Henz S.R."/>
            <person name="Steffen J."/>
            <person name="Takuno S."/>
            <person name="Brandvain Y."/>
            <person name="Coop G."/>
            <person name="Andolfatto P."/>
            <person name="Hu T.T."/>
            <person name="Blanchette M."/>
            <person name="Clark R.M."/>
            <person name="Quesneville H."/>
            <person name="Nordborg M."/>
            <person name="Gaut B.S."/>
            <person name="Lysak M.A."/>
            <person name="Jenkins J."/>
            <person name="Grimwood J."/>
            <person name="Chapman J."/>
            <person name="Prochnik S."/>
            <person name="Shu S."/>
            <person name="Rokhsar D."/>
            <person name="Schmutz J."/>
            <person name="Weigel D."/>
            <person name="Wright S.I."/>
        </authorList>
    </citation>
    <scope>NUCLEOTIDE SEQUENCE [LARGE SCALE GENOMIC DNA]</scope>
    <source>
        <strain evidence="9">cv. Monte Gargano</strain>
    </source>
</reference>
<dbReference type="EMBL" id="KB870810">
    <property type="protein sequence ID" value="EOA21232.1"/>
    <property type="molecule type" value="Genomic_DNA"/>
</dbReference>